<keyword evidence="1" id="KW-0732">Signal</keyword>
<reference evidence="3" key="1">
    <citation type="submission" date="2017-04" db="EMBL/GenBank/DDBJ databases">
        <authorList>
            <person name="Varghese N."/>
            <person name="Submissions S."/>
        </authorList>
    </citation>
    <scope>NUCLEOTIDE SEQUENCE [LARGE SCALE GENOMIC DNA]</scope>
    <source>
        <strain evidence="3">RKEM611</strain>
    </source>
</reference>
<name>A0A1Y6C2Y9_9BACT</name>
<organism evidence="2 3">
    <name type="scientific">Pseudobacteriovorax antillogorgiicola</name>
    <dbReference type="NCBI Taxonomy" id="1513793"/>
    <lineage>
        <taxon>Bacteria</taxon>
        <taxon>Pseudomonadati</taxon>
        <taxon>Bdellovibrionota</taxon>
        <taxon>Oligoflexia</taxon>
        <taxon>Oligoflexales</taxon>
        <taxon>Pseudobacteriovoracaceae</taxon>
        <taxon>Pseudobacteriovorax</taxon>
    </lineage>
</organism>
<evidence type="ECO:0000313" key="2">
    <source>
        <dbReference type="EMBL" id="SMF41097.1"/>
    </source>
</evidence>
<feature type="signal peptide" evidence="1">
    <location>
        <begin position="1"/>
        <end position="21"/>
    </location>
</feature>
<evidence type="ECO:0000313" key="3">
    <source>
        <dbReference type="Proteomes" id="UP000192907"/>
    </source>
</evidence>
<proteinExistence type="predicted"/>
<keyword evidence="3" id="KW-1185">Reference proteome</keyword>
<protein>
    <submittedName>
        <fullName evidence="2">Uncharacterized protein</fullName>
    </submittedName>
</protein>
<sequence length="285" mass="31599">MRIRYYLLLSLVSLSSKESAAAEGRFGETSSVNDKTRPWSIAITSSYSETPISESDSAHVRGYALRLLGTYKLTLPKLSWLSDQPTISASLTYADEIGYEDNESNLQNSTVTLSAIEYLINSQIRFSAPINLTLGTNSSSRNYDSLLGAMAISPGVTYESPLNRLNLAFQTILGRYLHKYDSNEGGLYNPKSVYRIKISGIYTLGKFSFGLSGSNTTRYLNDNSKEDDFYTGSASLSYSMSLPISYSLAISKNKDRTFDYNGTTPNINFKYAEHSLVTVSITYKL</sequence>
<dbReference type="RefSeq" id="WP_132320545.1">
    <property type="nucleotide sequence ID" value="NZ_FWZT01000012.1"/>
</dbReference>
<gene>
    <name evidence="2" type="ORF">SAMN06296036_112134</name>
</gene>
<feature type="chain" id="PRO_5013074181" evidence="1">
    <location>
        <begin position="22"/>
        <end position="285"/>
    </location>
</feature>
<accession>A0A1Y6C2Y9</accession>
<dbReference type="EMBL" id="FWZT01000012">
    <property type="protein sequence ID" value="SMF41097.1"/>
    <property type="molecule type" value="Genomic_DNA"/>
</dbReference>
<evidence type="ECO:0000256" key="1">
    <source>
        <dbReference type="SAM" id="SignalP"/>
    </source>
</evidence>
<dbReference type="Proteomes" id="UP000192907">
    <property type="component" value="Unassembled WGS sequence"/>
</dbReference>
<dbReference type="AlphaFoldDB" id="A0A1Y6C2Y9"/>